<dbReference type="AlphaFoldDB" id="A0A927AXY3"/>
<evidence type="ECO:0000313" key="2">
    <source>
        <dbReference type="Proteomes" id="UP000653797"/>
    </source>
</evidence>
<reference evidence="1" key="1">
    <citation type="submission" date="2020-09" db="EMBL/GenBank/DDBJ databases">
        <authorList>
            <person name="Kim M.K."/>
        </authorList>
    </citation>
    <scope>NUCLEOTIDE SEQUENCE</scope>
    <source>
        <strain evidence="1">BT704</strain>
    </source>
</reference>
<dbReference type="GO" id="GO:0003700">
    <property type="term" value="F:DNA-binding transcription factor activity"/>
    <property type="evidence" value="ECO:0007669"/>
    <property type="project" value="InterPro"/>
</dbReference>
<dbReference type="Proteomes" id="UP000653797">
    <property type="component" value="Unassembled WGS sequence"/>
</dbReference>
<evidence type="ECO:0000313" key="1">
    <source>
        <dbReference type="EMBL" id="MBD2751727.1"/>
    </source>
</evidence>
<proteinExistence type="predicted"/>
<comment type="caution">
    <text evidence="1">The sequence shown here is derived from an EMBL/GenBank/DDBJ whole genome shotgun (WGS) entry which is preliminary data.</text>
</comment>
<gene>
    <name evidence="1" type="ORF">IC230_02395</name>
</gene>
<dbReference type="EMBL" id="JACXAA010000001">
    <property type="protein sequence ID" value="MBD2751727.1"/>
    <property type="molecule type" value="Genomic_DNA"/>
</dbReference>
<name>A0A927AXY3_9BACT</name>
<accession>A0A927AXY3</accession>
<sequence length="40" mass="4910">MRLLSDCKQQAKFSTWIYSITYHQCIDTIERTQYRQNLLL</sequence>
<protein>
    <submittedName>
        <fullName evidence="1">Uncharacterized protein</fullName>
    </submittedName>
</protein>
<dbReference type="InterPro" id="IPR013325">
    <property type="entry name" value="RNA_pol_sigma_r2"/>
</dbReference>
<dbReference type="SUPFAM" id="SSF88946">
    <property type="entry name" value="Sigma2 domain of RNA polymerase sigma factors"/>
    <property type="match status" value="1"/>
</dbReference>
<dbReference type="GO" id="GO:0006352">
    <property type="term" value="P:DNA-templated transcription initiation"/>
    <property type="evidence" value="ECO:0007669"/>
    <property type="project" value="InterPro"/>
</dbReference>
<organism evidence="1 2">
    <name type="scientific">Spirosoma validum</name>
    <dbReference type="NCBI Taxonomy" id="2771355"/>
    <lineage>
        <taxon>Bacteria</taxon>
        <taxon>Pseudomonadati</taxon>
        <taxon>Bacteroidota</taxon>
        <taxon>Cytophagia</taxon>
        <taxon>Cytophagales</taxon>
        <taxon>Cytophagaceae</taxon>
        <taxon>Spirosoma</taxon>
    </lineage>
</organism>
<dbReference type="Gene3D" id="1.10.1740.10">
    <property type="match status" value="1"/>
</dbReference>
<keyword evidence="2" id="KW-1185">Reference proteome</keyword>